<dbReference type="EMBL" id="CAESGF010000017">
    <property type="protein sequence ID" value="CAB4364696.1"/>
    <property type="molecule type" value="Genomic_DNA"/>
</dbReference>
<evidence type="ECO:0000256" key="4">
    <source>
        <dbReference type="ARBA" id="ARBA00023152"/>
    </source>
</evidence>
<evidence type="ECO:0000256" key="5">
    <source>
        <dbReference type="ARBA" id="ARBA00023239"/>
    </source>
</evidence>
<comment type="similarity">
    <text evidence="2">Belongs to the class I fructose-bisphosphate aldolase family.</text>
</comment>
<dbReference type="EC" id="4.1.2.13" evidence="3"/>
<dbReference type="InterPro" id="IPR013785">
    <property type="entry name" value="Aldolase_TIM"/>
</dbReference>
<evidence type="ECO:0000313" key="6">
    <source>
        <dbReference type="EMBL" id="CAB4364696.1"/>
    </source>
</evidence>
<dbReference type="GO" id="GO:0004332">
    <property type="term" value="F:fructose-bisphosphate aldolase activity"/>
    <property type="evidence" value="ECO:0007669"/>
    <property type="project" value="UniProtKB-EC"/>
</dbReference>
<dbReference type="UniPathway" id="UPA00109">
    <property type="reaction ID" value="UER00183"/>
</dbReference>
<reference evidence="9" key="1">
    <citation type="submission" date="2020-05" db="EMBL/GenBank/DDBJ databases">
        <authorList>
            <person name="Chiriac C."/>
            <person name="Salcher M."/>
            <person name="Ghai R."/>
            <person name="Kavagutti S V."/>
        </authorList>
    </citation>
    <scope>NUCLEOTIDE SEQUENCE</scope>
</reference>
<dbReference type="AlphaFoldDB" id="A0A6J7JQU1"/>
<dbReference type="NCBIfam" id="NF003784">
    <property type="entry name" value="PRK05377.1"/>
    <property type="match status" value="1"/>
</dbReference>
<dbReference type="EMBL" id="CAEZYF010000050">
    <property type="protein sequence ID" value="CAB4751608.1"/>
    <property type="molecule type" value="Genomic_DNA"/>
</dbReference>
<keyword evidence="5" id="KW-0456">Lyase</keyword>
<keyword evidence="4" id="KW-0324">Glycolysis</keyword>
<evidence type="ECO:0000256" key="3">
    <source>
        <dbReference type="ARBA" id="ARBA00013068"/>
    </source>
</evidence>
<dbReference type="EMBL" id="CAFBMT010000016">
    <property type="protein sequence ID" value="CAB4945211.1"/>
    <property type="molecule type" value="Genomic_DNA"/>
</dbReference>
<dbReference type="PANTHER" id="PTHR11627">
    <property type="entry name" value="FRUCTOSE-BISPHOSPHATE ALDOLASE"/>
    <property type="match status" value="1"/>
</dbReference>
<dbReference type="GO" id="GO:0006096">
    <property type="term" value="P:glycolytic process"/>
    <property type="evidence" value="ECO:0007669"/>
    <property type="project" value="UniProtKB-UniPathway"/>
</dbReference>
<name>A0A6J7JQU1_9ZZZZ</name>
<dbReference type="InterPro" id="IPR000741">
    <property type="entry name" value="FBA_I"/>
</dbReference>
<evidence type="ECO:0000256" key="1">
    <source>
        <dbReference type="ARBA" id="ARBA00004714"/>
    </source>
</evidence>
<proteinExistence type="inferred from homology"/>
<gene>
    <name evidence="7" type="ORF">UFOPK2656_03574</name>
    <name evidence="8" type="ORF">UFOPK3267_02656</name>
    <name evidence="9" type="ORF">UFOPK3651_02467</name>
    <name evidence="6" type="ORF">UFOPK4189_02455</name>
</gene>
<dbReference type="Gene3D" id="3.20.20.70">
    <property type="entry name" value="Aldolase class I"/>
    <property type="match status" value="1"/>
</dbReference>
<evidence type="ECO:0000313" key="8">
    <source>
        <dbReference type="EMBL" id="CAB4853132.1"/>
    </source>
</evidence>
<evidence type="ECO:0000313" key="7">
    <source>
        <dbReference type="EMBL" id="CAB4751608.1"/>
    </source>
</evidence>
<comment type="pathway">
    <text evidence="1">Carbohydrate degradation; glycolysis; D-glyceraldehyde 3-phosphate and glycerone phosphate from D-glucose: step 4/4.</text>
</comment>
<accession>A0A6J7JQU1</accession>
<dbReference type="SUPFAM" id="SSF51569">
    <property type="entry name" value="Aldolase"/>
    <property type="match status" value="1"/>
</dbReference>
<evidence type="ECO:0000256" key="2">
    <source>
        <dbReference type="ARBA" id="ARBA00010387"/>
    </source>
</evidence>
<evidence type="ECO:0000313" key="9">
    <source>
        <dbReference type="EMBL" id="CAB4945211.1"/>
    </source>
</evidence>
<dbReference type="Pfam" id="PF00274">
    <property type="entry name" value="Glycolytic"/>
    <property type="match status" value="1"/>
</dbReference>
<protein>
    <recommendedName>
        <fullName evidence="3">fructose-bisphosphate aldolase</fullName>
        <ecNumber evidence="3">4.1.2.13</ecNumber>
    </recommendedName>
</protein>
<organism evidence="9">
    <name type="scientific">freshwater metagenome</name>
    <dbReference type="NCBI Taxonomy" id="449393"/>
    <lineage>
        <taxon>unclassified sequences</taxon>
        <taxon>metagenomes</taxon>
        <taxon>ecological metagenomes</taxon>
    </lineage>
</organism>
<sequence>MNQEQLERVRHGEGFIAALDQSGGSTPKALRLYGIEESEYSGDEQMFDLIHKMRSRMITSPVFSGSRVLGAILFEGTMDRDIEGLGSAEFLWARKGVVPFLKVDKGLADDADGVQLMKAMPELDALVARAVAKGVFGTKMRSVIKLADAVGVEAVVAQQFSVGIQILAGGLVPIIEPEVDINSPEKQAAEVLLKAAILRHLGSVPAGEQVMLKLTLPNVDNFYRELVEHPSVMRVVALSGGYTRDDANAKLARNHGMIASFSRALTEGLSDKQTDAEFNAILDAAIEGIFQASRT</sequence>
<dbReference type="EMBL" id="CAFBIY010000204">
    <property type="protein sequence ID" value="CAB4853132.1"/>
    <property type="molecule type" value="Genomic_DNA"/>
</dbReference>